<sequence length="400" mass="43719">MGHHQTVAAAVALHQADIATLAIHADSHLAVTADLAPAINVTSTYKLPEKAGVDNYGSETHVYTRETSPIRSRVEAVLGKIHDGGHAVTYATGLAAMFALLLHLKPRRIVFCAGYHGCHAVLDLYRKKVAPLEEVSITTPLAKDDLVWIENPTNPTGEVYDTRHYADHAHTYGARLVVDATMAPPPLQQPFRQGADFIVHSAAKYLSGHSDVMGGVIITRCCQDAEQLKIHRTVMGSIMGSLESWLLLRSLRTLDVRVMTQSRTTAQLVAWLNLATRGCAHDGLPANVVAKVFHGLLQTLPKGFDVCSTFPHGFGAVFTIQLKSEAHARRLSQQFSLLTAATSFGSYHSTIEWRHGIDPKQLPTTLRVAVGLESIEDLKRDWRRALNAVCTVEIKVSAKL</sequence>
<dbReference type="GO" id="GO:0019346">
    <property type="term" value="P:transsulfuration"/>
    <property type="evidence" value="ECO:0007669"/>
    <property type="project" value="InterPro"/>
</dbReference>
<organism evidence="5 6">
    <name type="scientific">Dimargaris verticillata</name>
    <dbReference type="NCBI Taxonomy" id="2761393"/>
    <lineage>
        <taxon>Eukaryota</taxon>
        <taxon>Fungi</taxon>
        <taxon>Fungi incertae sedis</taxon>
        <taxon>Zoopagomycota</taxon>
        <taxon>Kickxellomycotina</taxon>
        <taxon>Dimargaritomycetes</taxon>
        <taxon>Dimargaritales</taxon>
        <taxon>Dimargaritaceae</taxon>
        <taxon>Dimargaris</taxon>
    </lineage>
</organism>
<dbReference type="OrthoDB" id="3512640at2759"/>
<dbReference type="EMBL" id="JANBQB010000115">
    <property type="protein sequence ID" value="KAJ1981690.1"/>
    <property type="molecule type" value="Genomic_DNA"/>
</dbReference>
<comment type="caution">
    <text evidence="5">The sequence shown here is derived from an EMBL/GenBank/DDBJ whole genome shotgun (WGS) entry which is preliminary data.</text>
</comment>
<evidence type="ECO:0000256" key="3">
    <source>
        <dbReference type="PIRSR" id="PIRSR001434-2"/>
    </source>
</evidence>
<dbReference type="InterPro" id="IPR000277">
    <property type="entry name" value="Cys/Met-Metab_PyrdxlP-dep_enz"/>
</dbReference>
<proteinExistence type="inferred from homology"/>
<evidence type="ECO:0000313" key="6">
    <source>
        <dbReference type="Proteomes" id="UP001151582"/>
    </source>
</evidence>
<dbReference type="Pfam" id="PF01053">
    <property type="entry name" value="Cys_Met_Meta_PP"/>
    <property type="match status" value="1"/>
</dbReference>
<dbReference type="GO" id="GO:0016846">
    <property type="term" value="F:carbon-sulfur lyase activity"/>
    <property type="evidence" value="ECO:0007669"/>
    <property type="project" value="TreeGrafter"/>
</dbReference>
<name>A0A9W8EEI1_9FUNG</name>
<dbReference type="SUPFAM" id="SSF53383">
    <property type="entry name" value="PLP-dependent transferases"/>
    <property type="match status" value="1"/>
</dbReference>
<dbReference type="PANTHER" id="PTHR11808">
    <property type="entry name" value="TRANS-SULFURATION ENZYME FAMILY MEMBER"/>
    <property type="match status" value="1"/>
</dbReference>
<gene>
    <name evidence="5" type="ORF">H4R34_001972</name>
</gene>
<evidence type="ECO:0000256" key="4">
    <source>
        <dbReference type="RuleBase" id="RU362118"/>
    </source>
</evidence>
<dbReference type="InterPro" id="IPR015424">
    <property type="entry name" value="PyrdxlP-dep_Trfase"/>
</dbReference>
<comment type="cofactor">
    <cofactor evidence="1 4">
        <name>pyridoxal 5'-phosphate</name>
        <dbReference type="ChEBI" id="CHEBI:597326"/>
    </cofactor>
</comment>
<protein>
    <recommendedName>
        <fullName evidence="7">Cystathionine gamma-synthase</fullName>
    </recommendedName>
</protein>
<reference evidence="5" key="1">
    <citation type="submission" date="2022-07" db="EMBL/GenBank/DDBJ databases">
        <title>Phylogenomic reconstructions and comparative analyses of Kickxellomycotina fungi.</title>
        <authorList>
            <person name="Reynolds N.K."/>
            <person name="Stajich J.E."/>
            <person name="Barry K."/>
            <person name="Grigoriev I.V."/>
            <person name="Crous P."/>
            <person name="Smith M.E."/>
        </authorList>
    </citation>
    <scope>NUCLEOTIDE SEQUENCE</scope>
    <source>
        <strain evidence="5">RSA 567</strain>
    </source>
</reference>
<dbReference type="InterPro" id="IPR015421">
    <property type="entry name" value="PyrdxlP-dep_Trfase_major"/>
</dbReference>
<dbReference type="Gene3D" id="3.90.1150.10">
    <property type="entry name" value="Aspartate Aminotransferase, domain 1"/>
    <property type="match status" value="1"/>
</dbReference>
<dbReference type="AlphaFoldDB" id="A0A9W8EEI1"/>
<dbReference type="GO" id="GO:0030170">
    <property type="term" value="F:pyridoxal phosphate binding"/>
    <property type="evidence" value="ECO:0007669"/>
    <property type="project" value="InterPro"/>
</dbReference>
<keyword evidence="6" id="KW-1185">Reference proteome</keyword>
<dbReference type="PIRSF" id="PIRSF001434">
    <property type="entry name" value="CGS"/>
    <property type="match status" value="1"/>
</dbReference>
<dbReference type="PANTHER" id="PTHR11808:SF35">
    <property type="entry name" value="CYSTATHIONINE GAMMA-SYNTHASE (AFU_ORTHOLOGUE AFUA_7G01590)"/>
    <property type="match status" value="1"/>
</dbReference>
<comment type="similarity">
    <text evidence="4">Belongs to the trans-sulfuration enzymes family.</text>
</comment>
<evidence type="ECO:0008006" key="7">
    <source>
        <dbReference type="Google" id="ProtNLM"/>
    </source>
</evidence>
<evidence type="ECO:0000256" key="2">
    <source>
        <dbReference type="ARBA" id="ARBA00022898"/>
    </source>
</evidence>
<dbReference type="Proteomes" id="UP001151582">
    <property type="component" value="Unassembled WGS sequence"/>
</dbReference>
<dbReference type="Gene3D" id="3.40.640.10">
    <property type="entry name" value="Type I PLP-dependent aspartate aminotransferase-like (Major domain)"/>
    <property type="match status" value="1"/>
</dbReference>
<evidence type="ECO:0000256" key="1">
    <source>
        <dbReference type="ARBA" id="ARBA00001933"/>
    </source>
</evidence>
<dbReference type="InterPro" id="IPR015422">
    <property type="entry name" value="PyrdxlP-dep_Trfase_small"/>
</dbReference>
<dbReference type="GO" id="GO:0005737">
    <property type="term" value="C:cytoplasm"/>
    <property type="evidence" value="ECO:0007669"/>
    <property type="project" value="TreeGrafter"/>
</dbReference>
<evidence type="ECO:0000313" key="5">
    <source>
        <dbReference type="EMBL" id="KAJ1981690.1"/>
    </source>
</evidence>
<keyword evidence="2 3" id="KW-0663">Pyridoxal phosphate</keyword>
<feature type="modified residue" description="N6-(pyridoxal phosphate)lysine" evidence="3">
    <location>
        <position position="204"/>
    </location>
</feature>
<accession>A0A9W8EEI1</accession>